<dbReference type="InterPro" id="IPR006070">
    <property type="entry name" value="Sua5-like_dom"/>
</dbReference>
<dbReference type="InterPro" id="IPR017945">
    <property type="entry name" value="DHBP_synth_RibB-like_a/b_dom"/>
</dbReference>
<sequence>MIDRHLVYLAQTDTTAGLLSANFQKLNQAKTRDINKPILMEVNSLKNLKNLTRVPNKFKNKIRKSLKSTFIYPNKNSFRVVKDELHLRFLNHFGQMYSTSANKTGVAFRYVEAFNMCDVLIIDKRGISSTSSSSIFKINNARIKKIR</sequence>
<protein>
    <submittedName>
        <fullName evidence="3">Sua5 YciO YrdC YwlC family protein</fullName>
    </submittedName>
</protein>
<dbReference type="EMBL" id="JAUYZK010000001">
    <property type="protein sequence ID" value="MDP2538265.1"/>
    <property type="molecule type" value="Genomic_DNA"/>
</dbReference>
<dbReference type="EMBL" id="JAUPEV010000001">
    <property type="protein sequence ID" value="MDO7252398.1"/>
    <property type="molecule type" value="Genomic_DNA"/>
</dbReference>
<dbReference type="AlphaFoldDB" id="A0AA90TE21"/>
<gene>
    <name evidence="2" type="ORF">Q5I04_00490</name>
    <name evidence="3" type="ORF">Q5I06_00490</name>
</gene>
<accession>A0AA90TE21</accession>
<dbReference type="Pfam" id="PF01300">
    <property type="entry name" value="Sua5_yciO_yrdC"/>
    <property type="match status" value="1"/>
</dbReference>
<evidence type="ECO:0000313" key="3">
    <source>
        <dbReference type="EMBL" id="MDP2538265.1"/>
    </source>
</evidence>
<dbReference type="SUPFAM" id="SSF55821">
    <property type="entry name" value="YrdC/RibB"/>
    <property type="match status" value="1"/>
</dbReference>
<evidence type="ECO:0000313" key="4">
    <source>
        <dbReference type="Proteomes" id="UP001177258"/>
    </source>
</evidence>
<dbReference type="Proteomes" id="UP001240777">
    <property type="component" value="Unassembled WGS sequence"/>
</dbReference>
<reference evidence="3 5" key="1">
    <citation type="submission" date="2023-07" db="EMBL/GenBank/DDBJ databases">
        <title>Unpublished Manusciprt.</title>
        <authorList>
            <person name="Aydin F."/>
            <person name="Tarhane S."/>
            <person name="Saticioglu I.B."/>
            <person name="Karakaya E."/>
            <person name="Abay S."/>
            <person name="Guran O."/>
            <person name="Bozkurt E."/>
            <person name="Uzum N."/>
            <person name="Olgun K."/>
            <person name="Jablonski D."/>
        </authorList>
    </citation>
    <scope>NUCLEOTIDE SEQUENCE</scope>
    <source>
        <strain evidence="5">faydin-H75</strain>
        <strain evidence="3">Faydin-H76</strain>
    </source>
</reference>
<reference evidence="2" key="2">
    <citation type="submission" date="2023-07" db="EMBL/GenBank/DDBJ databases">
        <authorList>
            <person name="Aydin F."/>
            <person name="Tarhane S."/>
            <person name="Saticioglu I.B."/>
            <person name="Karakaya E."/>
            <person name="Abay S."/>
            <person name="Guran O."/>
            <person name="Bozkurt E."/>
            <person name="Uzum N."/>
            <person name="Olgun K."/>
            <person name="Jablonski D."/>
        </authorList>
    </citation>
    <scope>NUCLEOTIDE SEQUENCE</scope>
    <source>
        <strain evidence="2">Faydin-H75</strain>
    </source>
</reference>
<dbReference type="GO" id="GO:0003725">
    <property type="term" value="F:double-stranded RNA binding"/>
    <property type="evidence" value="ECO:0007669"/>
    <property type="project" value="InterPro"/>
</dbReference>
<evidence type="ECO:0000313" key="5">
    <source>
        <dbReference type="Proteomes" id="UP001240777"/>
    </source>
</evidence>
<dbReference type="Proteomes" id="UP001177258">
    <property type="component" value="Unassembled WGS sequence"/>
</dbReference>
<organism evidence="3 4">
    <name type="scientific">Helicobacter cappadocius</name>
    <dbReference type="NCBI Taxonomy" id="3063998"/>
    <lineage>
        <taxon>Bacteria</taxon>
        <taxon>Pseudomonadati</taxon>
        <taxon>Campylobacterota</taxon>
        <taxon>Epsilonproteobacteria</taxon>
        <taxon>Campylobacterales</taxon>
        <taxon>Helicobacteraceae</taxon>
        <taxon>Helicobacter</taxon>
    </lineage>
</organism>
<evidence type="ECO:0000259" key="1">
    <source>
        <dbReference type="Pfam" id="PF01300"/>
    </source>
</evidence>
<reference evidence="2 4" key="3">
    <citation type="journal article" date="2024" name="Syst. Appl. Microbiol.">
        <title>Helicobacter cappadocius sp. nov., from lizards: The first psychrotrophic Helicobacter species.</title>
        <authorList>
            <person name="Aydin F."/>
            <person name="Tarhane S."/>
            <person name="Karakaya E."/>
            <person name="Abay S."/>
            <person name="Kayman T."/>
            <person name="Guran O."/>
            <person name="Bozkurt E."/>
            <person name="Uzum N."/>
            <person name="Avci A."/>
            <person name="Olgun K."/>
            <person name="Jablonski D."/>
            <person name="Guran C."/>
            <person name="Burcin Saticioglu I."/>
        </authorList>
    </citation>
    <scope>NUCLEOTIDE SEQUENCE [LARGE SCALE GENOMIC DNA]</scope>
    <source>
        <strain evidence="2">Faydin-H75</strain>
        <strain evidence="4">faydin-H76</strain>
    </source>
</reference>
<dbReference type="Gene3D" id="3.90.870.10">
    <property type="entry name" value="DHBP synthase"/>
    <property type="match status" value="1"/>
</dbReference>
<proteinExistence type="predicted"/>
<feature type="domain" description="YrdC-like" evidence="1">
    <location>
        <begin position="22"/>
        <end position="147"/>
    </location>
</feature>
<comment type="caution">
    <text evidence="3">The sequence shown here is derived from an EMBL/GenBank/DDBJ whole genome shotgun (WGS) entry which is preliminary data.</text>
</comment>
<dbReference type="RefSeq" id="WP_305516241.1">
    <property type="nucleotide sequence ID" value="NZ_JAUPEV010000001.1"/>
</dbReference>
<keyword evidence="5" id="KW-1185">Reference proteome</keyword>
<evidence type="ECO:0000313" key="2">
    <source>
        <dbReference type="EMBL" id="MDO7252398.1"/>
    </source>
</evidence>
<name>A0AA90TE21_9HELI</name>